<dbReference type="OrthoDB" id="9931379at2"/>
<name>W4PZ17_9BACI</name>
<dbReference type="STRING" id="1236970.JCM9140_297"/>
<keyword evidence="2" id="KW-1185">Reference proteome</keyword>
<dbReference type="AlphaFoldDB" id="W4PZ17"/>
<protein>
    <submittedName>
        <fullName evidence="1">Uncharacterized protein</fullName>
    </submittedName>
</protein>
<accession>W4PZ17</accession>
<dbReference type="RefSeq" id="WP_034741218.1">
    <property type="nucleotide sequence ID" value="NZ_BAUT01000001.1"/>
</dbReference>
<gene>
    <name evidence="1" type="ORF">JCM9140_297</name>
</gene>
<evidence type="ECO:0000313" key="2">
    <source>
        <dbReference type="Proteomes" id="UP000018890"/>
    </source>
</evidence>
<comment type="caution">
    <text evidence="1">The sequence shown here is derived from an EMBL/GenBank/DDBJ whole genome shotgun (WGS) entry which is preliminary data.</text>
</comment>
<organism evidence="1 2">
    <name type="scientific">Halalkalibacter wakoensis JCM 9140</name>
    <dbReference type="NCBI Taxonomy" id="1236970"/>
    <lineage>
        <taxon>Bacteria</taxon>
        <taxon>Bacillati</taxon>
        <taxon>Bacillota</taxon>
        <taxon>Bacilli</taxon>
        <taxon>Bacillales</taxon>
        <taxon>Bacillaceae</taxon>
        <taxon>Halalkalibacter</taxon>
    </lineage>
</organism>
<reference evidence="1" key="1">
    <citation type="journal article" date="2014" name="Genome Announc.">
        <title>Draft Genome Sequences of Three Alkaliphilic Bacillus Strains, Bacillus wakoensis JCM 9140T, Bacillus akibai JCM 9157T, and Bacillus hemicellulosilyticus JCM 9152T.</title>
        <authorList>
            <person name="Yuki M."/>
            <person name="Oshima K."/>
            <person name="Suda W."/>
            <person name="Oshida Y."/>
            <person name="Kitamura K."/>
            <person name="Iida T."/>
            <person name="Hattori M."/>
            <person name="Ohkuma M."/>
        </authorList>
    </citation>
    <scope>NUCLEOTIDE SEQUENCE [LARGE SCALE GENOMIC DNA]</scope>
    <source>
        <strain evidence="1">JCM 9140</strain>
    </source>
</reference>
<evidence type="ECO:0000313" key="1">
    <source>
        <dbReference type="EMBL" id="GAE24379.1"/>
    </source>
</evidence>
<dbReference type="EMBL" id="BAUT01000001">
    <property type="protein sequence ID" value="GAE24379.1"/>
    <property type="molecule type" value="Genomic_DNA"/>
</dbReference>
<proteinExistence type="predicted"/>
<sequence length="71" mass="8567">MSEEEICIVHWKVTATFENGDYVLQFGSSESKEQALREMKKEEQLIRQQYRDRVRELDFWNICEVNESKHA</sequence>
<dbReference type="Proteomes" id="UP000018890">
    <property type="component" value="Unassembled WGS sequence"/>
</dbReference>